<proteinExistence type="predicted"/>
<evidence type="ECO:0000313" key="1">
    <source>
        <dbReference type="EMBL" id="MBC4013765.1"/>
    </source>
</evidence>
<name>A0A9X0UER5_9PROT</name>
<dbReference type="EMBL" id="JACOMF010000001">
    <property type="protein sequence ID" value="MBC4013765.1"/>
    <property type="molecule type" value="Genomic_DNA"/>
</dbReference>
<reference evidence="1" key="1">
    <citation type="submission" date="2020-08" db="EMBL/GenBank/DDBJ databases">
        <authorList>
            <person name="Hu Y."/>
            <person name="Nguyen S.V."/>
            <person name="Li F."/>
            <person name="Fanning S."/>
        </authorList>
    </citation>
    <scope>NUCLEOTIDE SEQUENCE</scope>
    <source>
        <strain evidence="1">SYSU D8009</strain>
    </source>
</reference>
<dbReference type="Proteomes" id="UP000600101">
    <property type="component" value="Unassembled WGS sequence"/>
</dbReference>
<dbReference type="AlphaFoldDB" id="A0A9X0UER5"/>
<comment type="caution">
    <text evidence="1">The sequence shown here is derived from an EMBL/GenBank/DDBJ whole genome shotgun (WGS) entry which is preliminary data.</text>
</comment>
<sequence>MSATAAPEVSDSAKRIAAEGSEAARVALAGGRDAAPEILYFLATDRAARVRAAVAANAATPQPADRILAGDGDAGVRAELGRKLAPRAPQLAGAADRRQRLGWETLNALVADAAVTVRRVIAEELKALPDAPRALILRLARDAAMEVAEPVIRHSPQLTEADLLALIADPPAPATLTAIARRPALSERLSDAIVSTGAVAPVAALLENRSAAIREAALDQVILGAAQHLAWQAPLVRRPVLPPGAARRLAGFVAEHLLEALAARPDLDTAVTRALRERVERRLEAPPPAGGQTPEAVFENAGLQGALSVMAEALAEAAGVPAAMVGRAVRLRSAKGLVSLCWKAGFAPRAATLAQTVLGQVSPTTALAPSPGGGWPLSESEMRWQLELLEEPEA</sequence>
<accession>A0A9X0UER5</accession>
<evidence type="ECO:0000313" key="2">
    <source>
        <dbReference type="Proteomes" id="UP000600101"/>
    </source>
</evidence>
<gene>
    <name evidence="1" type="ORF">H7965_00395</name>
</gene>
<protein>
    <submittedName>
        <fullName evidence="1">DUF2336 domain-containing protein</fullName>
    </submittedName>
</protein>
<dbReference type="InterPro" id="IPR019285">
    <property type="entry name" value="DUF2336"/>
</dbReference>
<organism evidence="1 2">
    <name type="scientific">Siccirubricoccus deserti</name>
    <dbReference type="NCBI Taxonomy" id="2013562"/>
    <lineage>
        <taxon>Bacteria</taxon>
        <taxon>Pseudomonadati</taxon>
        <taxon>Pseudomonadota</taxon>
        <taxon>Alphaproteobacteria</taxon>
        <taxon>Acetobacterales</taxon>
        <taxon>Roseomonadaceae</taxon>
        <taxon>Siccirubricoccus</taxon>
    </lineage>
</organism>
<dbReference type="RefSeq" id="WP_186768539.1">
    <property type="nucleotide sequence ID" value="NZ_JACOMF010000001.1"/>
</dbReference>
<keyword evidence="2" id="KW-1185">Reference proteome</keyword>
<dbReference type="Pfam" id="PF10098">
    <property type="entry name" value="DUF2336"/>
    <property type="match status" value="1"/>
</dbReference>